<keyword evidence="1" id="KW-0863">Zinc-finger</keyword>
<evidence type="ECO:0000259" key="2">
    <source>
        <dbReference type="PROSITE" id="PS50158"/>
    </source>
</evidence>
<proteinExistence type="predicted"/>
<dbReference type="Pfam" id="PF00098">
    <property type="entry name" value="zf-CCHC"/>
    <property type="match status" value="1"/>
</dbReference>
<dbReference type="InterPro" id="IPR036875">
    <property type="entry name" value="Znf_CCHC_sf"/>
</dbReference>
<evidence type="ECO:0000313" key="3">
    <source>
        <dbReference type="EMBL" id="CAL8126009.1"/>
    </source>
</evidence>
<dbReference type="SMART" id="SM00343">
    <property type="entry name" value="ZnF_C2HC"/>
    <property type="match status" value="1"/>
</dbReference>
<keyword evidence="1" id="KW-0862">Zinc</keyword>
<accession>A0ABP1RC84</accession>
<evidence type="ECO:0000256" key="1">
    <source>
        <dbReference type="PROSITE-ProRule" id="PRU00047"/>
    </source>
</evidence>
<dbReference type="InterPro" id="IPR001878">
    <property type="entry name" value="Znf_CCHC"/>
</dbReference>
<name>A0ABP1RC84_9HEXA</name>
<dbReference type="PROSITE" id="PS50158">
    <property type="entry name" value="ZF_CCHC"/>
    <property type="match status" value="1"/>
</dbReference>
<protein>
    <recommendedName>
        <fullName evidence="2">CCHC-type domain-containing protein</fullName>
    </recommendedName>
</protein>
<dbReference type="Proteomes" id="UP001642540">
    <property type="component" value="Unassembled WGS sequence"/>
</dbReference>
<dbReference type="EMBL" id="CAXLJM020000070">
    <property type="protein sequence ID" value="CAL8126009.1"/>
    <property type="molecule type" value="Genomic_DNA"/>
</dbReference>
<reference evidence="3 4" key="1">
    <citation type="submission" date="2024-08" db="EMBL/GenBank/DDBJ databases">
        <authorList>
            <person name="Cucini C."/>
            <person name="Frati F."/>
        </authorList>
    </citation>
    <scope>NUCLEOTIDE SEQUENCE [LARGE SCALE GENOMIC DNA]</scope>
</reference>
<organism evidence="3 4">
    <name type="scientific">Orchesella dallaii</name>
    <dbReference type="NCBI Taxonomy" id="48710"/>
    <lineage>
        <taxon>Eukaryota</taxon>
        <taxon>Metazoa</taxon>
        <taxon>Ecdysozoa</taxon>
        <taxon>Arthropoda</taxon>
        <taxon>Hexapoda</taxon>
        <taxon>Collembola</taxon>
        <taxon>Entomobryomorpha</taxon>
        <taxon>Entomobryoidea</taxon>
        <taxon>Orchesellidae</taxon>
        <taxon>Orchesellinae</taxon>
        <taxon>Orchesella</taxon>
    </lineage>
</organism>
<evidence type="ECO:0000313" key="4">
    <source>
        <dbReference type="Proteomes" id="UP001642540"/>
    </source>
</evidence>
<dbReference type="Gene3D" id="4.10.60.10">
    <property type="entry name" value="Zinc finger, CCHC-type"/>
    <property type="match status" value="1"/>
</dbReference>
<feature type="domain" description="CCHC-type" evidence="2">
    <location>
        <begin position="128"/>
        <end position="141"/>
    </location>
</feature>
<dbReference type="SUPFAM" id="SSF57756">
    <property type="entry name" value="Retrovirus zinc finger-like domains"/>
    <property type="match status" value="1"/>
</dbReference>
<keyword evidence="4" id="KW-1185">Reference proteome</keyword>
<keyword evidence="1" id="KW-0479">Metal-binding</keyword>
<comment type="caution">
    <text evidence="3">The sequence shown here is derived from an EMBL/GenBank/DDBJ whole genome shotgun (WGS) entry which is preliminary data.</text>
</comment>
<sequence length="195" mass="22379">MLANCTRKLLEHQGVKLISYKQLPGEHIQVFAFRVETAMSENRGVKISEEQLFPKVYEGLHPTIARLIKNPEITNIHQLFAVYDLLINRVPVDDPFWKEAAEQRFTPPTLHIALNTPELKIQENQGECYKCGQQGHFAKECLNARNRAVQPKKKRKRIRGFSACNRCKSLRAGLCKDIPVALSKSAMLRKEIMKK</sequence>
<gene>
    <name evidence="3" type="ORF">ODALV1_LOCUS21224</name>
</gene>